<reference evidence="1 2" key="1">
    <citation type="submission" date="2018-03" db="EMBL/GenBank/DDBJ databases">
        <title>Ahniella affigens gen. nov., sp. nov., a gammaproteobacterium isolated from sandy soil near a stream.</title>
        <authorList>
            <person name="Ko Y."/>
            <person name="Kim J.-H."/>
        </authorList>
    </citation>
    <scope>NUCLEOTIDE SEQUENCE [LARGE SCALE GENOMIC DNA]</scope>
    <source>
        <strain evidence="1 2">D13</strain>
    </source>
</reference>
<dbReference type="EMBL" id="CP027860">
    <property type="protein sequence ID" value="AVP97925.1"/>
    <property type="molecule type" value="Genomic_DNA"/>
</dbReference>
<dbReference type="Proteomes" id="UP000241074">
    <property type="component" value="Chromosome"/>
</dbReference>
<dbReference type="KEGG" id="xba:C7S18_12260"/>
<evidence type="ECO:0000313" key="2">
    <source>
        <dbReference type="Proteomes" id="UP000241074"/>
    </source>
</evidence>
<dbReference type="AlphaFoldDB" id="A0A2P1PSU2"/>
<keyword evidence="2" id="KW-1185">Reference proteome</keyword>
<protein>
    <submittedName>
        <fullName evidence="1">Uncharacterized protein</fullName>
    </submittedName>
</protein>
<proteinExistence type="predicted"/>
<gene>
    <name evidence="1" type="ORF">C7S18_12260</name>
</gene>
<accession>A0A2P1PSU2</accession>
<name>A0A2P1PSU2_9GAMM</name>
<reference evidence="1 2" key="2">
    <citation type="submission" date="2018-03" db="EMBL/GenBank/DDBJ databases">
        <authorList>
            <person name="Keele B.F."/>
        </authorList>
    </citation>
    <scope>NUCLEOTIDE SEQUENCE [LARGE SCALE GENOMIC DNA]</scope>
    <source>
        <strain evidence="1 2">D13</strain>
    </source>
</reference>
<organism evidence="1 2">
    <name type="scientific">Ahniella affigens</name>
    <dbReference type="NCBI Taxonomy" id="2021234"/>
    <lineage>
        <taxon>Bacteria</taxon>
        <taxon>Pseudomonadati</taxon>
        <taxon>Pseudomonadota</taxon>
        <taxon>Gammaproteobacteria</taxon>
        <taxon>Lysobacterales</taxon>
        <taxon>Rhodanobacteraceae</taxon>
        <taxon>Ahniella</taxon>
    </lineage>
</organism>
<sequence length="241" mass="26433">MVVILFGLVSCVSYAPSRPVSPAQLNVATESKEVSDTSYQLGVERSAYVGEPLARVKKYQATQTQSDRFVTTAPVTLDPTPGEPKTYPAGTKLIAAGSVPYEGREYIAVKFEDGVPYGWYHAMINPDGSFSGYFYAQLNRIVLANGKAAEFSPATFTLARERSENVSTSGAYVNFELVYSGITNDSINLLYREYTADDMARPAFSQNLVYEKSAKTIRFRNLVIDLVSASNEALTYTVTSD</sequence>
<evidence type="ECO:0000313" key="1">
    <source>
        <dbReference type="EMBL" id="AVP97925.1"/>
    </source>
</evidence>